<dbReference type="GeneID" id="41337218"/>
<evidence type="ECO:0000256" key="2">
    <source>
        <dbReference type="ARBA" id="ARBA00022884"/>
    </source>
</evidence>
<keyword evidence="2 4" id="KW-0694">RNA-binding</keyword>
<comment type="similarity">
    <text evidence="1 4">Belongs to the HSP15 family.</text>
</comment>
<dbReference type="PIRSF" id="PIRSF016821">
    <property type="entry name" value="HSP15"/>
    <property type="match status" value="1"/>
</dbReference>
<dbReference type="GO" id="GO:0034605">
    <property type="term" value="P:cellular response to heat"/>
    <property type="evidence" value="ECO:0007669"/>
    <property type="project" value="InterPro"/>
</dbReference>
<keyword evidence="8" id="KW-1185">Reference proteome</keyword>
<dbReference type="Gene3D" id="3.10.290.10">
    <property type="entry name" value="RNA-binding S4 domain"/>
    <property type="match status" value="1"/>
</dbReference>
<feature type="domain" description="RNA-binding S4" evidence="6">
    <location>
        <begin position="10"/>
        <end position="75"/>
    </location>
</feature>
<gene>
    <name evidence="7" type="ordered locus">IL2028</name>
</gene>
<dbReference type="GO" id="GO:0003677">
    <property type="term" value="F:DNA binding"/>
    <property type="evidence" value="ECO:0007669"/>
    <property type="project" value="UniProtKB-KW"/>
</dbReference>
<dbReference type="Proteomes" id="UP000001171">
    <property type="component" value="Chromosome"/>
</dbReference>
<dbReference type="RefSeq" id="WP_011235256.1">
    <property type="nucleotide sequence ID" value="NC_006512.1"/>
</dbReference>
<dbReference type="HOGENOM" id="CLU_101003_2_1_6"/>
<dbReference type="CDD" id="cd00165">
    <property type="entry name" value="S4"/>
    <property type="match status" value="1"/>
</dbReference>
<dbReference type="KEGG" id="ilo:IL2028"/>
<proteinExistence type="inferred from homology"/>
<dbReference type="GO" id="GO:0043023">
    <property type="term" value="F:ribosomal large subunit binding"/>
    <property type="evidence" value="ECO:0007669"/>
    <property type="project" value="InterPro"/>
</dbReference>
<dbReference type="SUPFAM" id="SSF55174">
    <property type="entry name" value="Alpha-L RNA-binding motif"/>
    <property type="match status" value="1"/>
</dbReference>
<reference evidence="7 8" key="1">
    <citation type="journal article" date="2004" name="Proc. Natl. Acad. Sci. U.S.A.">
        <title>Genome sequence of the deep-sea gamma-proteobacterium Idiomarina loihiensis reveals amino acid fermentation as a source of carbon and energy.</title>
        <authorList>
            <person name="Hou S."/>
            <person name="Saw J.H."/>
            <person name="Lee K.S."/>
            <person name="Freitas T.A."/>
            <person name="Belisle C."/>
            <person name="Kawarabayasi Y."/>
            <person name="Donachie S.P."/>
            <person name="Pikina A."/>
            <person name="Galperin M.Y."/>
            <person name="Koonin E.V."/>
            <person name="Makarova K.S."/>
            <person name="Omelchenko M.V."/>
            <person name="Sorokin A."/>
            <person name="Wolf Y.I."/>
            <person name="Li Q.X."/>
            <person name="Keum Y.S."/>
            <person name="Campbell S."/>
            <person name="Denery J."/>
            <person name="Aizawa S."/>
            <person name="Shibata S."/>
            <person name="Malahoff A."/>
            <person name="Alam M."/>
        </authorList>
    </citation>
    <scope>NUCLEOTIDE SEQUENCE [LARGE SCALE GENOMIC DNA]</scope>
    <source>
        <strain evidence="8">ATCC BAA-735 / DSM 15497 / L2-TR</strain>
    </source>
</reference>
<keyword evidence="7" id="KW-0346">Stress response</keyword>
<dbReference type="AlphaFoldDB" id="Q5QYA2"/>
<evidence type="ECO:0000313" key="8">
    <source>
        <dbReference type="Proteomes" id="UP000001171"/>
    </source>
</evidence>
<dbReference type="STRING" id="283942.IL2028"/>
<dbReference type="PROSITE" id="PS50889">
    <property type="entry name" value="S4"/>
    <property type="match status" value="1"/>
</dbReference>
<organism evidence="7 8">
    <name type="scientific">Idiomarina loihiensis (strain ATCC BAA-735 / DSM 15497 / L2-TR)</name>
    <dbReference type="NCBI Taxonomy" id="283942"/>
    <lineage>
        <taxon>Bacteria</taxon>
        <taxon>Pseudomonadati</taxon>
        <taxon>Pseudomonadota</taxon>
        <taxon>Gammaproteobacteria</taxon>
        <taxon>Alteromonadales</taxon>
        <taxon>Idiomarinaceae</taxon>
        <taxon>Idiomarina</taxon>
    </lineage>
</organism>
<dbReference type="SMART" id="SM00363">
    <property type="entry name" value="S4"/>
    <property type="match status" value="1"/>
</dbReference>
<feature type="region of interest" description="Disordered" evidence="5">
    <location>
        <begin position="105"/>
        <end position="133"/>
    </location>
</feature>
<dbReference type="OrthoDB" id="9797176at2"/>
<evidence type="ECO:0000313" key="7">
    <source>
        <dbReference type="EMBL" id="AAV82860.1"/>
    </source>
</evidence>
<dbReference type="InterPro" id="IPR036986">
    <property type="entry name" value="S4_RNA-bd_sf"/>
</dbReference>
<dbReference type="InterPro" id="IPR002942">
    <property type="entry name" value="S4_RNA-bd"/>
</dbReference>
<dbReference type="InterPro" id="IPR025708">
    <property type="entry name" value="HSP15"/>
</dbReference>
<dbReference type="NCBIfam" id="NF007673">
    <property type="entry name" value="PRK10348.1"/>
    <property type="match status" value="1"/>
</dbReference>
<name>Q5QYA2_IDILO</name>
<evidence type="ECO:0000256" key="1">
    <source>
        <dbReference type="ARBA" id="ARBA00008396"/>
    </source>
</evidence>
<sequence length="133" mass="15581">MTKTRKESPIRLDKWLWAARFYKTRALARQMIQSGKVHYDGQRSKPSKVVQLGAIITLRQGFDTKEVEVMELSEQRRGASEAQLLYRETPESIEKREKNAEARKLNALYNPHPDGRPDKKQRRQLIRMKDSGE</sequence>
<accession>Q5QYA2</accession>
<dbReference type="Pfam" id="PF01479">
    <property type="entry name" value="S4"/>
    <property type="match status" value="1"/>
</dbReference>
<evidence type="ECO:0000256" key="4">
    <source>
        <dbReference type="PIRNR" id="PIRNR016821"/>
    </source>
</evidence>
<protein>
    <recommendedName>
        <fullName evidence="4">Heat shock protein 15</fullName>
    </recommendedName>
</protein>
<evidence type="ECO:0000256" key="3">
    <source>
        <dbReference type="ARBA" id="ARBA00023125"/>
    </source>
</evidence>
<dbReference type="GO" id="GO:0003727">
    <property type="term" value="F:single-stranded RNA binding"/>
    <property type="evidence" value="ECO:0007669"/>
    <property type="project" value="InterPro"/>
</dbReference>
<dbReference type="eggNOG" id="COG1188">
    <property type="taxonomic scope" value="Bacteria"/>
</dbReference>
<evidence type="ECO:0000256" key="5">
    <source>
        <dbReference type="SAM" id="MobiDB-lite"/>
    </source>
</evidence>
<dbReference type="EMBL" id="AE017340">
    <property type="protein sequence ID" value="AAV82860.1"/>
    <property type="molecule type" value="Genomic_DNA"/>
</dbReference>
<keyword evidence="3 4" id="KW-0238">DNA-binding</keyword>
<evidence type="ECO:0000259" key="6">
    <source>
        <dbReference type="SMART" id="SM00363"/>
    </source>
</evidence>